<evidence type="ECO:0000313" key="5">
    <source>
        <dbReference type="EMBL" id="XBY43639.1"/>
    </source>
</evidence>
<sequence>MPSRPASPSDPASAGDFARAPRPAGARDRGDRHGACAHLLVPGSGAKTRSAANRSAKPRKAAAPVPAEPRAKSRIGEANVEKILDAALGVFARFGLRGARTDQIAEAAGMSKPNLLYYFRSKEALYTAVLERTLAMWLDPLARIDPDMDPRAALTDYIERKLAYSRSHPDCSKLFATEIIQGAPMLRPVLERDLVPLVEAKTGTLKRWIAEGKLAPVDPVTLVFMMWATTQHYADFAAQVALLTGKTLDDPVFHETTRATILKVILDGVLPR</sequence>
<keyword evidence="1 2" id="KW-0238">DNA-binding</keyword>
<dbReference type="Pfam" id="PF00440">
    <property type="entry name" value="TetR_N"/>
    <property type="match status" value="1"/>
</dbReference>
<evidence type="ECO:0000256" key="1">
    <source>
        <dbReference type="ARBA" id="ARBA00023125"/>
    </source>
</evidence>
<accession>A0AAU7X699</accession>
<protein>
    <submittedName>
        <fullName evidence="5">TetR family transcriptional regulator C-terminal domain-containing protein</fullName>
    </submittedName>
</protein>
<dbReference type="InterPro" id="IPR013573">
    <property type="entry name" value="Tscrpt_reg_YcdC_C"/>
</dbReference>
<feature type="DNA-binding region" description="H-T-H motif" evidence="2">
    <location>
        <begin position="100"/>
        <end position="119"/>
    </location>
</feature>
<dbReference type="Pfam" id="PF08362">
    <property type="entry name" value="TetR_C_3"/>
    <property type="match status" value="1"/>
</dbReference>
<evidence type="ECO:0000256" key="3">
    <source>
        <dbReference type="SAM" id="MobiDB-lite"/>
    </source>
</evidence>
<dbReference type="SUPFAM" id="SSF46689">
    <property type="entry name" value="Homeodomain-like"/>
    <property type="match status" value="1"/>
</dbReference>
<dbReference type="PANTHER" id="PTHR30328">
    <property type="entry name" value="TRANSCRIPTIONAL REPRESSOR"/>
    <property type="match status" value="1"/>
</dbReference>
<dbReference type="EMBL" id="CP158568">
    <property type="protein sequence ID" value="XBY43639.1"/>
    <property type="molecule type" value="Genomic_DNA"/>
</dbReference>
<feature type="compositionally biased region" description="Low complexity" evidence="3">
    <location>
        <begin position="49"/>
        <end position="65"/>
    </location>
</feature>
<dbReference type="GO" id="GO:0003677">
    <property type="term" value="F:DNA binding"/>
    <property type="evidence" value="ECO:0007669"/>
    <property type="project" value="UniProtKB-UniRule"/>
</dbReference>
<feature type="compositionally biased region" description="Low complexity" evidence="3">
    <location>
        <begin position="1"/>
        <end position="24"/>
    </location>
</feature>
<feature type="region of interest" description="Disordered" evidence="3">
    <location>
        <begin position="1"/>
        <end position="73"/>
    </location>
</feature>
<dbReference type="InterPro" id="IPR001647">
    <property type="entry name" value="HTH_TetR"/>
</dbReference>
<dbReference type="AlphaFoldDB" id="A0AAU7X699"/>
<dbReference type="Gene3D" id="1.10.357.10">
    <property type="entry name" value="Tetracycline Repressor, domain 2"/>
    <property type="match status" value="1"/>
</dbReference>
<name>A0AAU7X699_9HYPH</name>
<dbReference type="InterPro" id="IPR009057">
    <property type="entry name" value="Homeodomain-like_sf"/>
</dbReference>
<dbReference type="PRINTS" id="PR00455">
    <property type="entry name" value="HTHTETR"/>
</dbReference>
<dbReference type="GO" id="GO:0045892">
    <property type="term" value="P:negative regulation of DNA-templated transcription"/>
    <property type="evidence" value="ECO:0007669"/>
    <property type="project" value="InterPro"/>
</dbReference>
<organism evidence="5">
    <name type="scientific">Methyloraptor flagellatus</name>
    <dbReference type="NCBI Taxonomy" id="3162530"/>
    <lineage>
        <taxon>Bacteria</taxon>
        <taxon>Pseudomonadati</taxon>
        <taxon>Pseudomonadota</taxon>
        <taxon>Alphaproteobacteria</taxon>
        <taxon>Hyphomicrobiales</taxon>
        <taxon>Ancalomicrobiaceae</taxon>
        <taxon>Methyloraptor</taxon>
    </lineage>
</organism>
<feature type="compositionally biased region" description="Basic and acidic residues" evidence="3">
    <location>
        <begin position="25"/>
        <end position="34"/>
    </location>
</feature>
<dbReference type="SUPFAM" id="SSF48498">
    <property type="entry name" value="Tetracyclin repressor-like, C-terminal domain"/>
    <property type="match status" value="1"/>
</dbReference>
<dbReference type="InterPro" id="IPR036271">
    <property type="entry name" value="Tet_transcr_reg_TetR-rel_C_sf"/>
</dbReference>
<feature type="domain" description="HTH tetR-type" evidence="4">
    <location>
        <begin position="77"/>
        <end position="137"/>
    </location>
</feature>
<reference evidence="5" key="1">
    <citation type="submission" date="2024-06" db="EMBL/GenBank/DDBJ databases">
        <title>Methylostella associata gen. nov., sp. nov., a novel Ancalomicrobiaceae-affiliated facultatively methylotrophic bacteria that feed on methanotrophs of the genus Methylococcus.</title>
        <authorList>
            <person name="Saltykova V."/>
            <person name="Danilova O.V."/>
            <person name="Oshkin I.Y."/>
            <person name="Belova S.E."/>
            <person name="Pimenov N.V."/>
            <person name="Dedysh S.N."/>
        </authorList>
    </citation>
    <scope>NUCLEOTIDE SEQUENCE</scope>
    <source>
        <strain evidence="5">S20</strain>
    </source>
</reference>
<dbReference type="InterPro" id="IPR050109">
    <property type="entry name" value="HTH-type_TetR-like_transc_reg"/>
</dbReference>
<dbReference type="PROSITE" id="PS50977">
    <property type="entry name" value="HTH_TETR_2"/>
    <property type="match status" value="1"/>
</dbReference>
<dbReference type="KEGG" id="mflg:ABS361_16365"/>
<dbReference type="Gene3D" id="1.10.10.60">
    <property type="entry name" value="Homeodomain-like"/>
    <property type="match status" value="1"/>
</dbReference>
<dbReference type="RefSeq" id="WP_407048739.1">
    <property type="nucleotide sequence ID" value="NZ_CP158568.1"/>
</dbReference>
<gene>
    <name evidence="5" type="ORF">ABS361_16365</name>
</gene>
<dbReference type="PANTHER" id="PTHR30328:SF54">
    <property type="entry name" value="HTH-TYPE TRANSCRIPTIONAL REPRESSOR SCO4008"/>
    <property type="match status" value="1"/>
</dbReference>
<evidence type="ECO:0000259" key="4">
    <source>
        <dbReference type="PROSITE" id="PS50977"/>
    </source>
</evidence>
<evidence type="ECO:0000256" key="2">
    <source>
        <dbReference type="PROSITE-ProRule" id="PRU00335"/>
    </source>
</evidence>
<proteinExistence type="predicted"/>